<reference evidence="5" key="1">
    <citation type="journal article" date="2014" name="Genome Announc.">
        <title>Draft genome sequences of the altered schaedler flora, a defined bacterial community from gnotobiotic mice.</title>
        <authorList>
            <person name="Wannemuehler M.J."/>
            <person name="Overstreet A.M."/>
            <person name="Ward D.V."/>
            <person name="Phillips G.J."/>
        </authorList>
    </citation>
    <scope>NUCLEOTIDE SEQUENCE</scope>
    <source>
        <strain evidence="5">ASF457</strain>
    </source>
</reference>
<dbReference type="EMBL" id="CP097562">
    <property type="protein sequence ID" value="USF22968.1"/>
    <property type="molecule type" value="Genomic_DNA"/>
</dbReference>
<dbReference type="RefSeq" id="WP_023276783.1">
    <property type="nucleotide sequence ID" value="NZ_CP097562.1"/>
</dbReference>
<dbReference type="GO" id="GO:0006457">
    <property type="term" value="P:protein folding"/>
    <property type="evidence" value="ECO:0007669"/>
    <property type="project" value="InterPro"/>
</dbReference>
<dbReference type="eggNOG" id="COG0652">
    <property type="taxonomic scope" value="Bacteria"/>
</dbReference>
<keyword evidence="2 4" id="KW-0697">Rotamase</keyword>
<dbReference type="InterPro" id="IPR044665">
    <property type="entry name" value="E_coli_cyclophilin_A-like"/>
</dbReference>
<organism evidence="5 6">
    <name type="scientific">Mucispirillum schaedleri ASF457</name>
    <dbReference type="NCBI Taxonomy" id="1379858"/>
    <lineage>
        <taxon>Bacteria</taxon>
        <taxon>Pseudomonadati</taxon>
        <taxon>Deferribacterota</taxon>
        <taxon>Deferribacteres</taxon>
        <taxon>Deferribacterales</taxon>
        <taxon>Mucispirillaceae</taxon>
        <taxon>Mucispirillum</taxon>
    </lineage>
</organism>
<evidence type="ECO:0000313" key="5">
    <source>
        <dbReference type="EMBL" id="USF22968.1"/>
    </source>
</evidence>
<dbReference type="CDD" id="cd01920">
    <property type="entry name" value="cyclophilin_EcCYP_like"/>
    <property type="match status" value="1"/>
</dbReference>
<dbReference type="KEGG" id="msch:N508_000020"/>
<comment type="similarity">
    <text evidence="1 4">Belongs to the cyclophilin-type PPIase family.</text>
</comment>
<proteinExistence type="inferred from homology"/>
<evidence type="ECO:0000256" key="2">
    <source>
        <dbReference type="ARBA" id="ARBA00023110"/>
    </source>
</evidence>
<keyword evidence="6" id="KW-1185">Reference proteome</keyword>
<gene>
    <name evidence="5" type="primary">ppiA</name>
    <name evidence="5" type="ORF">N508_000020</name>
</gene>
<dbReference type="InterPro" id="IPR029000">
    <property type="entry name" value="Cyclophilin-like_dom_sf"/>
</dbReference>
<dbReference type="InterPro" id="IPR020892">
    <property type="entry name" value="Cyclophilin-type_PPIase_CS"/>
</dbReference>
<feature type="signal peptide" evidence="4">
    <location>
        <begin position="1"/>
        <end position="23"/>
    </location>
</feature>
<reference evidence="5" key="3">
    <citation type="submission" date="2022-06" db="EMBL/GenBank/DDBJ databases">
        <title>Resources to Facilitate Use of the Altered Schaedler Flora (ASF) Mouse Model to Study Microbiome Function.</title>
        <authorList>
            <person name="Proctor A."/>
            <person name="Parvinroo S."/>
            <person name="Richie T."/>
            <person name="Jia X."/>
            <person name="Lee S.T.M."/>
            <person name="Karp P.D."/>
            <person name="Paley S."/>
            <person name="Kostic A.D."/>
            <person name="Pierre J.F."/>
            <person name="Wannemuehler M.J."/>
            <person name="Phillips G.J."/>
        </authorList>
    </citation>
    <scope>NUCLEOTIDE SEQUENCE</scope>
    <source>
        <strain evidence="5">ASF457</strain>
    </source>
</reference>
<dbReference type="PROSITE" id="PS00170">
    <property type="entry name" value="CSA_PPIASE_1"/>
    <property type="match status" value="1"/>
</dbReference>
<sequence>MKKFITLILFTIIMTAGVYTAQAQTKTTKVLIDTSMGQIEAELYADKAPITVTNFVEYVNSKFYDGLVFHRVIPNFMIQGGGMTSDMKEKETRNPIKIESDNGLKNTRGTLAMARTQEPNSATSQFFINLVNNPFLDFKAKTTAGYGYAVFGKVTKGMDVVDKIATVPTGSKGFHQDVPLTPVIIKSIKVIK</sequence>
<dbReference type="PANTHER" id="PTHR43246">
    <property type="entry name" value="PEPTIDYL-PROLYL CIS-TRANS ISOMERASE CYP38, CHLOROPLASTIC"/>
    <property type="match status" value="1"/>
</dbReference>
<dbReference type="Proteomes" id="UP000017429">
    <property type="component" value="Chromosome"/>
</dbReference>
<accession>V2PX57</accession>
<evidence type="ECO:0000256" key="4">
    <source>
        <dbReference type="RuleBase" id="RU363019"/>
    </source>
</evidence>
<comment type="function">
    <text evidence="4">PPIases accelerate the folding of proteins. It catalyzes the cis-trans isomerization of proline imidic peptide bonds in oligopeptides.</text>
</comment>
<feature type="chain" id="PRO_5041747305" description="Peptidyl-prolyl cis-trans isomerase" evidence="4">
    <location>
        <begin position="24"/>
        <end position="192"/>
    </location>
</feature>
<dbReference type="PRINTS" id="PR00153">
    <property type="entry name" value="CSAPPISMRASE"/>
</dbReference>
<evidence type="ECO:0000256" key="1">
    <source>
        <dbReference type="ARBA" id="ARBA00007365"/>
    </source>
</evidence>
<dbReference type="Pfam" id="PF00160">
    <property type="entry name" value="Pro_isomerase"/>
    <property type="match status" value="1"/>
</dbReference>
<keyword evidence="3 4" id="KW-0413">Isomerase</keyword>
<keyword evidence="4" id="KW-0732">Signal</keyword>
<protein>
    <recommendedName>
        <fullName evidence="4">Peptidyl-prolyl cis-trans isomerase</fullName>
        <shortName evidence="4">PPIase</shortName>
        <ecNumber evidence="4">5.2.1.8</ecNumber>
    </recommendedName>
</protein>
<dbReference type="SUPFAM" id="SSF50891">
    <property type="entry name" value="Cyclophilin-like"/>
    <property type="match status" value="1"/>
</dbReference>
<evidence type="ECO:0000256" key="3">
    <source>
        <dbReference type="ARBA" id="ARBA00023235"/>
    </source>
</evidence>
<name>V2PX57_9BACT</name>
<evidence type="ECO:0000313" key="6">
    <source>
        <dbReference type="Proteomes" id="UP000017429"/>
    </source>
</evidence>
<reference evidence="5" key="2">
    <citation type="submission" date="2022-05" db="EMBL/GenBank/DDBJ databases">
        <authorList>
            <person name="Proctor A.L."/>
            <person name="Phillips G.J."/>
            <person name="Wannemuehler M.J."/>
        </authorList>
    </citation>
    <scope>NUCLEOTIDE SEQUENCE</scope>
    <source>
        <strain evidence="5">ASF457</strain>
    </source>
</reference>
<dbReference type="GO" id="GO:0003755">
    <property type="term" value="F:peptidyl-prolyl cis-trans isomerase activity"/>
    <property type="evidence" value="ECO:0007669"/>
    <property type="project" value="UniProtKB-UniRule"/>
</dbReference>
<dbReference type="EC" id="5.2.1.8" evidence="4"/>
<dbReference type="InterPro" id="IPR002130">
    <property type="entry name" value="Cyclophilin-type_PPIase_dom"/>
</dbReference>
<dbReference type="PROSITE" id="PS50072">
    <property type="entry name" value="CSA_PPIASE_2"/>
    <property type="match status" value="1"/>
</dbReference>
<dbReference type="Gene3D" id="2.40.100.10">
    <property type="entry name" value="Cyclophilin-like"/>
    <property type="match status" value="1"/>
</dbReference>
<comment type="catalytic activity">
    <reaction evidence="4">
        <text>[protein]-peptidylproline (omega=180) = [protein]-peptidylproline (omega=0)</text>
        <dbReference type="Rhea" id="RHEA:16237"/>
        <dbReference type="Rhea" id="RHEA-COMP:10747"/>
        <dbReference type="Rhea" id="RHEA-COMP:10748"/>
        <dbReference type="ChEBI" id="CHEBI:83833"/>
        <dbReference type="ChEBI" id="CHEBI:83834"/>
        <dbReference type="EC" id="5.2.1.8"/>
    </reaction>
</comment>
<dbReference type="AlphaFoldDB" id="V2PX57"/>
<dbReference type="OrthoDB" id="9807797at2"/>